<keyword evidence="1" id="KW-0472">Membrane</keyword>
<organism evidence="2 3">
    <name type="scientific">Psychromarinibacter sediminicola</name>
    <dbReference type="NCBI Taxonomy" id="3033385"/>
    <lineage>
        <taxon>Bacteria</taxon>
        <taxon>Pseudomonadati</taxon>
        <taxon>Pseudomonadota</taxon>
        <taxon>Alphaproteobacteria</taxon>
        <taxon>Rhodobacterales</taxon>
        <taxon>Paracoccaceae</taxon>
        <taxon>Psychromarinibacter</taxon>
    </lineage>
</organism>
<evidence type="ECO:0000313" key="2">
    <source>
        <dbReference type="EMBL" id="MDF0599508.1"/>
    </source>
</evidence>
<proteinExistence type="predicted"/>
<keyword evidence="1" id="KW-1133">Transmembrane helix</keyword>
<gene>
    <name evidence="2" type="ORF">P1J78_02080</name>
</gene>
<dbReference type="AlphaFoldDB" id="A0AAE3NKE4"/>
<name>A0AAE3NKE4_9RHOB</name>
<protein>
    <submittedName>
        <fullName evidence="2">Uncharacterized protein</fullName>
    </submittedName>
</protein>
<dbReference type="Proteomes" id="UP001220964">
    <property type="component" value="Unassembled WGS sequence"/>
</dbReference>
<dbReference type="RefSeq" id="WP_275565652.1">
    <property type="nucleotide sequence ID" value="NZ_JARGYC010000003.1"/>
</dbReference>
<evidence type="ECO:0000313" key="3">
    <source>
        <dbReference type="Proteomes" id="UP001220964"/>
    </source>
</evidence>
<dbReference type="EMBL" id="JARGYC010000003">
    <property type="protein sequence ID" value="MDF0599508.1"/>
    <property type="molecule type" value="Genomic_DNA"/>
</dbReference>
<feature type="transmembrane region" description="Helical" evidence="1">
    <location>
        <begin position="48"/>
        <end position="67"/>
    </location>
</feature>
<keyword evidence="3" id="KW-1185">Reference proteome</keyword>
<accession>A0AAE3NKE4</accession>
<keyword evidence="1" id="KW-0812">Transmembrane</keyword>
<comment type="caution">
    <text evidence="2">The sequence shown here is derived from an EMBL/GenBank/DDBJ whole genome shotgun (WGS) entry which is preliminary data.</text>
</comment>
<evidence type="ECO:0000256" key="1">
    <source>
        <dbReference type="SAM" id="Phobius"/>
    </source>
</evidence>
<sequence>MPPAADPAPSSVPRSGIPEFSLNLFGGQNVTHSSDRLRETSEMTAQTIFLTMVGFGMALIIPLAAVAG</sequence>
<reference evidence="2" key="1">
    <citation type="submission" date="2023-03" db="EMBL/GenBank/DDBJ databases">
        <title>Multiphase analysis and comparison of six strains from genera Psychromarinibacter, Lutimaribacter, and Maritimibacter, including a novel species: Psychromarinibacter sediminicola sp. nov.</title>
        <authorList>
            <person name="Wang Y.-H."/>
            <person name="Ye M.-Q."/>
            <person name="Du Z.-J."/>
        </authorList>
    </citation>
    <scope>NUCLEOTIDE SEQUENCE</scope>
    <source>
        <strain evidence="2">C21-152</strain>
    </source>
</reference>